<evidence type="ECO:0000313" key="1">
    <source>
        <dbReference type="EMBL" id="GEN63125.1"/>
    </source>
</evidence>
<comment type="caution">
    <text evidence="1">The sequence shown here is derived from an EMBL/GenBank/DDBJ whole genome shotgun (WGS) entry which is preliminary data.</text>
</comment>
<gene>
    <name evidence="1" type="ORF">AOE01nite_13490</name>
</gene>
<sequence>MMTRNFIQTSGTTVSRKLKYRNLKTSGRYIAASLAIACLVSFSPAAGTTSIFTVPEIAGSVVVSGTGESLTDMASAIQQNTNTLTSESSTLSQIYSMALTALQTSELGLPDGPAELDDSGNLTDPVATTVATVSDYATIGWNAAQTFTTDQGTKTQLASPPIAFNDRWLMDNSEPDDYMPPTHLRLGGSQQFDNVPLFVHNIPYGEGNMGIVEGVYMQSENMRGSIAGVGVGDANGIATYDNFDAVARYTYAGPSSPIFVTTGTAVTAPDGLAHIPTFTTWGATFSNPLPLAWTNWIISHNHTRMMTNELGLSSGSIRTYAGVLTGYDTNSDGLITEIYTDGWRLFLQSAATTNQIPGTTTADDSTPGIDTVWSNFTDPAIMFGVYTKEFGNNVICDLPGPTPNVTPGDVNDPTANANNQSRSCEGIEYDLWDDDQTNNTAYMHGITVAYSGRSNPTLESYDMLLAGGNANMLELDGEWYSMNIGSRAFSSGSYGGPAYAAGSQKIVAEFDQSNTPGTTADDRSASHDMRMTIWNTRNSDDTSNTTDFADFTTSLGVQVDGHEDITALTMDGTVQEHIEFNPAAYPNGIALCGQTGCGLAVDIAGNPKLYRDTNILSGKALYFNDANDVVRGYLWGGSDGNMHIVAMPGESTEIEVDASLHVNGAVNATSDSYSGLPASGSSTGDQLYCTDCYSSAGSSSHKGIPVWWNGSAWTDALGVTAEH</sequence>
<reference evidence="1 2" key="1">
    <citation type="submission" date="2019-07" db="EMBL/GenBank/DDBJ databases">
        <title>Whole genome shotgun sequence of Acetobacter oeni NBRC 105207.</title>
        <authorList>
            <person name="Hosoyama A."/>
            <person name="Uohara A."/>
            <person name="Ohji S."/>
            <person name="Ichikawa N."/>
        </authorList>
    </citation>
    <scope>NUCLEOTIDE SEQUENCE [LARGE SCALE GENOMIC DNA]</scope>
    <source>
        <strain evidence="1 2">NBRC 105207</strain>
    </source>
</reference>
<proteinExistence type="predicted"/>
<keyword evidence="2" id="KW-1185">Reference proteome</keyword>
<name>A0A511XJK1_9PROT</name>
<dbReference type="Proteomes" id="UP000321746">
    <property type="component" value="Unassembled WGS sequence"/>
</dbReference>
<evidence type="ECO:0000313" key="2">
    <source>
        <dbReference type="Proteomes" id="UP000321746"/>
    </source>
</evidence>
<protein>
    <submittedName>
        <fullName evidence="1">Uncharacterized protein</fullName>
    </submittedName>
</protein>
<dbReference type="RefSeq" id="WP_146887387.1">
    <property type="nucleotide sequence ID" value="NZ_BJYG01000016.1"/>
</dbReference>
<accession>A0A511XJK1</accession>
<dbReference type="EMBL" id="BJYG01000016">
    <property type="protein sequence ID" value="GEN63125.1"/>
    <property type="molecule type" value="Genomic_DNA"/>
</dbReference>
<dbReference type="OrthoDB" id="7215917at2"/>
<dbReference type="AlphaFoldDB" id="A0A511XJK1"/>
<organism evidence="1 2">
    <name type="scientific">Acetobacter oeni</name>
    <dbReference type="NCBI Taxonomy" id="304077"/>
    <lineage>
        <taxon>Bacteria</taxon>
        <taxon>Pseudomonadati</taxon>
        <taxon>Pseudomonadota</taxon>
        <taxon>Alphaproteobacteria</taxon>
        <taxon>Acetobacterales</taxon>
        <taxon>Acetobacteraceae</taxon>
        <taxon>Acetobacter</taxon>
    </lineage>
</organism>